<dbReference type="PANTHER" id="PTHR34978:SF3">
    <property type="entry name" value="SLR0241 PROTEIN"/>
    <property type="match status" value="1"/>
</dbReference>
<feature type="region of interest" description="Disordered" evidence="2">
    <location>
        <begin position="482"/>
        <end position="532"/>
    </location>
</feature>
<feature type="compositionally biased region" description="Polar residues" evidence="2">
    <location>
        <begin position="730"/>
        <end position="741"/>
    </location>
</feature>
<evidence type="ECO:0000256" key="1">
    <source>
        <dbReference type="SAM" id="Coils"/>
    </source>
</evidence>
<feature type="compositionally biased region" description="Pro residues" evidence="2">
    <location>
        <begin position="489"/>
        <end position="500"/>
    </location>
</feature>
<dbReference type="InterPro" id="IPR052173">
    <property type="entry name" value="Beta-lactam_resp_regulator"/>
</dbReference>
<feature type="transmembrane region" description="Helical" evidence="3">
    <location>
        <begin position="6"/>
        <end position="23"/>
    </location>
</feature>
<comment type="caution">
    <text evidence="5">The sequence shown here is derived from an EMBL/GenBank/DDBJ whole genome shotgun (WGS) entry which is preliminary data.</text>
</comment>
<keyword evidence="3" id="KW-0812">Transmembrane</keyword>
<feature type="transmembrane region" description="Helical" evidence="3">
    <location>
        <begin position="35"/>
        <end position="54"/>
    </location>
</feature>
<feature type="domain" description="Peptidase M56" evidence="4">
    <location>
        <begin position="167"/>
        <end position="260"/>
    </location>
</feature>
<protein>
    <recommendedName>
        <fullName evidence="4">Peptidase M56 domain-containing protein</fullName>
    </recommendedName>
</protein>
<dbReference type="InterPro" id="IPR008756">
    <property type="entry name" value="Peptidase_M56"/>
</dbReference>
<feature type="coiled-coil region" evidence="1">
    <location>
        <begin position="659"/>
        <end position="722"/>
    </location>
</feature>
<evidence type="ECO:0000313" key="5">
    <source>
        <dbReference type="EMBL" id="GAA0872447.1"/>
    </source>
</evidence>
<dbReference type="Proteomes" id="UP001500507">
    <property type="component" value="Unassembled WGS sequence"/>
</dbReference>
<accession>A0ABN1MGY8</accession>
<name>A0ABN1MGY8_9FLAO</name>
<evidence type="ECO:0000256" key="2">
    <source>
        <dbReference type="SAM" id="MobiDB-lite"/>
    </source>
</evidence>
<evidence type="ECO:0000313" key="6">
    <source>
        <dbReference type="Proteomes" id="UP001500507"/>
    </source>
</evidence>
<organism evidence="5 6">
    <name type="scientific">Gangjinia marincola</name>
    <dbReference type="NCBI Taxonomy" id="578463"/>
    <lineage>
        <taxon>Bacteria</taxon>
        <taxon>Pseudomonadati</taxon>
        <taxon>Bacteroidota</taxon>
        <taxon>Flavobacteriia</taxon>
        <taxon>Flavobacteriales</taxon>
        <taxon>Flavobacteriaceae</taxon>
        <taxon>Gangjinia</taxon>
    </lineage>
</organism>
<keyword evidence="6" id="KW-1185">Reference proteome</keyword>
<feature type="region of interest" description="Disordered" evidence="2">
    <location>
        <begin position="724"/>
        <end position="743"/>
    </location>
</feature>
<sequence length="827" mass="94533">MIAPYLIKSILCLLFLVAFYKVALENTPLHKFKRFFLLASLVFSFTIPLITITYTSNEVLLAKEITASTTYEIPSSGLTDNPKDPEKTLFPLEHMLWSIYGLGVVFFGIRFARNLYQIRQKINTGYTVKEHHYALSLLPKAVVPHSFLSWIFLSRKSYEENAIPPEVIAHEAAHVRQLHSLDILFVELLTVLFWFNPMVWIATSSVKLNHEFLADQEALKTASNSHTYQHLLLCHASGPHQTGLESPLNYSSLKKRILMLSHSFSRQKLIVRVSFLIPIIALCVYLFNEKIVAQPSAYDVSNAHILTARSINLKILDDTFYQVDNVIVKKDNLANFIASLHTDITKQDRDKIMNIHVTSNKEKTYDDLVYIQHVFSNYGYHRIVTPDEEIIRSKGNHSEIPSKLEKNSIQDKLIKINIENETIYLNGEKVAFKKFVKKVDALTKNWSAADFENFSFRVNTKNADRDFLNRLEAEFEKTQLYKKSGRSMLPPPPPPAPAAPAPIKNNSGYTPPPPPPPVSPIKSKKGNNDKASPEEVKFYNTLAKDLTVNPDIVIRQSVYEGFKDVYSRMTPQQKKSAEPYPKHKIIFASTQNNKFLPPPPPPPVPLKGSTNIAEKRYESNRKISGTVTIDGATYTSTSNLNGQVTYYNEDGSPLGAQEERKVKEQVEALKEKRARLFKKRDSIREEAEAKREELMEQREEAREEKKAQREELKERKEVIMAQREARRTQIMAQREQQTTTMTKRRQIIRERDDGVSFPLPPVPPEPLDLIVSMAKQNAVFFYNDKSITSDKAIDLIKNNESLNIHVKEFAKSNPVVNLSTKAFNLED</sequence>
<feature type="transmembrane region" description="Helical" evidence="3">
    <location>
        <begin position="94"/>
        <end position="112"/>
    </location>
</feature>
<feature type="transmembrane region" description="Helical" evidence="3">
    <location>
        <begin position="269"/>
        <end position="287"/>
    </location>
</feature>
<evidence type="ECO:0000259" key="4">
    <source>
        <dbReference type="Pfam" id="PF05569"/>
    </source>
</evidence>
<evidence type="ECO:0000256" key="3">
    <source>
        <dbReference type="SAM" id="Phobius"/>
    </source>
</evidence>
<reference evidence="5 6" key="1">
    <citation type="journal article" date="2019" name="Int. J. Syst. Evol. Microbiol.">
        <title>The Global Catalogue of Microorganisms (GCM) 10K type strain sequencing project: providing services to taxonomists for standard genome sequencing and annotation.</title>
        <authorList>
            <consortium name="The Broad Institute Genomics Platform"/>
            <consortium name="The Broad Institute Genome Sequencing Center for Infectious Disease"/>
            <person name="Wu L."/>
            <person name="Ma J."/>
        </authorList>
    </citation>
    <scope>NUCLEOTIDE SEQUENCE [LARGE SCALE GENOMIC DNA]</scope>
    <source>
        <strain evidence="5 6">JCM 16082</strain>
    </source>
</reference>
<keyword evidence="3" id="KW-1133">Transmembrane helix</keyword>
<dbReference type="PANTHER" id="PTHR34978">
    <property type="entry name" value="POSSIBLE SENSOR-TRANSDUCER PROTEIN BLAR"/>
    <property type="match status" value="1"/>
</dbReference>
<dbReference type="CDD" id="cd07341">
    <property type="entry name" value="M56_BlaR1_MecR1_like"/>
    <property type="match status" value="1"/>
</dbReference>
<dbReference type="EMBL" id="BAAAFG010000015">
    <property type="protein sequence ID" value="GAA0872447.1"/>
    <property type="molecule type" value="Genomic_DNA"/>
</dbReference>
<gene>
    <name evidence="5" type="ORF">GCM10009117_15940</name>
</gene>
<feature type="compositionally biased region" description="Pro residues" evidence="2">
    <location>
        <begin position="510"/>
        <end position="519"/>
    </location>
</feature>
<keyword evidence="3" id="KW-0472">Membrane</keyword>
<dbReference type="Pfam" id="PF05569">
    <property type="entry name" value="Peptidase_M56"/>
    <property type="match status" value="1"/>
</dbReference>
<keyword evidence="1" id="KW-0175">Coiled coil</keyword>
<dbReference type="RefSeq" id="WP_343765810.1">
    <property type="nucleotide sequence ID" value="NZ_BAAAFG010000015.1"/>
</dbReference>
<proteinExistence type="predicted"/>